<accession>A0ABT6FB45</accession>
<comment type="caution">
    <text evidence="2">The sequence shown here is derived from an EMBL/GenBank/DDBJ whole genome shotgun (WGS) entry which is preliminary data.</text>
</comment>
<evidence type="ECO:0000313" key="3">
    <source>
        <dbReference type="Proteomes" id="UP001216907"/>
    </source>
</evidence>
<evidence type="ECO:0000259" key="1">
    <source>
        <dbReference type="Pfam" id="PF06877"/>
    </source>
</evidence>
<reference evidence="2 3" key="1">
    <citation type="submission" date="2023-03" db="EMBL/GenBank/DDBJ databases">
        <title>Paludisphaera mucosa sp. nov. a novel planctomycete from northern fen.</title>
        <authorList>
            <person name="Ivanova A."/>
        </authorList>
    </citation>
    <scope>NUCLEOTIDE SEQUENCE [LARGE SCALE GENOMIC DNA]</scope>
    <source>
        <strain evidence="2 3">Pla2</strain>
    </source>
</reference>
<dbReference type="SUPFAM" id="SSF89946">
    <property type="entry name" value="Hypothetical protein VC0424"/>
    <property type="match status" value="1"/>
</dbReference>
<dbReference type="Proteomes" id="UP001216907">
    <property type="component" value="Unassembled WGS sequence"/>
</dbReference>
<feature type="domain" description="Regulator of ribonuclease activity B" evidence="1">
    <location>
        <begin position="8"/>
        <end position="104"/>
    </location>
</feature>
<sequence>MDDDYPDDEDGDALRRVADLGVDMKRPMEIDFFVAVPSREAGEAFAQEAVQIGFLVEVFHDEDEDAWDCLCTSEMLPTHENVAAARRELDDLARPFGGLCDGWATTGEPADP</sequence>
<keyword evidence="3" id="KW-1185">Reference proteome</keyword>
<organism evidence="2 3">
    <name type="scientific">Paludisphaera mucosa</name>
    <dbReference type="NCBI Taxonomy" id="3030827"/>
    <lineage>
        <taxon>Bacteria</taxon>
        <taxon>Pseudomonadati</taxon>
        <taxon>Planctomycetota</taxon>
        <taxon>Planctomycetia</taxon>
        <taxon>Isosphaerales</taxon>
        <taxon>Isosphaeraceae</taxon>
        <taxon>Paludisphaera</taxon>
    </lineage>
</organism>
<dbReference type="Pfam" id="PF06877">
    <property type="entry name" value="RraB"/>
    <property type="match status" value="1"/>
</dbReference>
<dbReference type="InterPro" id="IPR036701">
    <property type="entry name" value="RraB-like_sf"/>
</dbReference>
<proteinExistence type="predicted"/>
<dbReference type="Gene3D" id="3.30.70.970">
    <property type="entry name" value="RraB-like"/>
    <property type="match status" value="1"/>
</dbReference>
<evidence type="ECO:0000313" key="2">
    <source>
        <dbReference type="EMBL" id="MDG3004603.1"/>
    </source>
</evidence>
<dbReference type="RefSeq" id="WP_277860958.1">
    <property type="nucleotide sequence ID" value="NZ_JARRAG010000002.1"/>
</dbReference>
<dbReference type="InterPro" id="IPR009671">
    <property type="entry name" value="RraB_dom"/>
</dbReference>
<dbReference type="EMBL" id="JARRAG010000002">
    <property type="protein sequence ID" value="MDG3004603.1"/>
    <property type="molecule type" value="Genomic_DNA"/>
</dbReference>
<name>A0ABT6FB45_9BACT</name>
<gene>
    <name evidence="2" type="ORF">PZE19_12520</name>
</gene>
<protein>
    <submittedName>
        <fullName evidence="2">Ribonuclease E inhibitor RraB</fullName>
    </submittedName>
</protein>